<dbReference type="PROSITE" id="PS51767">
    <property type="entry name" value="PEPTIDASE_A1"/>
    <property type="match status" value="1"/>
</dbReference>
<dbReference type="PROSITE" id="PS00141">
    <property type="entry name" value="ASP_PROTEASE"/>
    <property type="match status" value="1"/>
</dbReference>
<dbReference type="GO" id="GO:0004190">
    <property type="term" value="F:aspartic-type endopeptidase activity"/>
    <property type="evidence" value="ECO:0007669"/>
    <property type="project" value="UniProtKB-KW"/>
</dbReference>
<keyword evidence="3 5" id="KW-1015">Disulfide bond</keyword>
<keyword evidence="6" id="KW-0064">Aspartyl protease</keyword>
<dbReference type="Gene3D" id="2.40.70.10">
    <property type="entry name" value="Acid Proteases"/>
    <property type="match status" value="2"/>
</dbReference>
<evidence type="ECO:0000256" key="3">
    <source>
        <dbReference type="ARBA" id="ARBA00023157"/>
    </source>
</evidence>
<organism evidence="8 9">
    <name type="scientific">Sus scrofa</name>
    <name type="common">Pig</name>
    <dbReference type="NCBI Taxonomy" id="9823"/>
    <lineage>
        <taxon>Eukaryota</taxon>
        <taxon>Metazoa</taxon>
        <taxon>Chordata</taxon>
        <taxon>Craniata</taxon>
        <taxon>Vertebrata</taxon>
        <taxon>Euteleostomi</taxon>
        <taxon>Mammalia</taxon>
        <taxon>Eutheria</taxon>
        <taxon>Laurasiatheria</taxon>
        <taxon>Artiodactyla</taxon>
        <taxon>Suina</taxon>
        <taxon>Suidae</taxon>
        <taxon>Sus</taxon>
    </lineage>
</organism>
<feature type="domain" description="Peptidase A1" evidence="7">
    <location>
        <begin position="39"/>
        <end position="349"/>
    </location>
</feature>
<proteinExistence type="inferred from homology"/>
<keyword evidence="6" id="KW-0378">Hydrolase</keyword>
<evidence type="ECO:0000256" key="6">
    <source>
        <dbReference type="RuleBase" id="RU000454"/>
    </source>
</evidence>
<dbReference type="InterPro" id="IPR021109">
    <property type="entry name" value="Peptidase_aspartic_dom_sf"/>
</dbReference>
<dbReference type="Pfam" id="PF00026">
    <property type="entry name" value="Asp"/>
    <property type="match status" value="1"/>
</dbReference>
<dbReference type="PRINTS" id="PR00792">
    <property type="entry name" value="PEPSIN"/>
</dbReference>
<evidence type="ECO:0000256" key="2">
    <source>
        <dbReference type="ARBA" id="ARBA00007447"/>
    </source>
</evidence>
<evidence type="ECO:0000256" key="1">
    <source>
        <dbReference type="ARBA" id="ARBA00004239"/>
    </source>
</evidence>
<feature type="disulfide bond" evidence="5">
    <location>
        <begin position="231"/>
        <end position="235"/>
    </location>
</feature>
<dbReference type="SUPFAM" id="SSF50630">
    <property type="entry name" value="Acid proteases"/>
    <property type="match status" value="1"/>
</dbReference>
<feature type="active site" evidence="4">
    <location>
        <position position="240"/>
    </location>
</feature>
<dbReference type="Ensembl" id="ENSSSCT00050101080.1">
    <property type="protein sequence ID" value="ENSSSCP00050043920.1"/>
    <property type="gene ID" value="ENSSSCG00050073884.1"/>
</dbReference>
<dbReference type="InterPro" id="IPR001969">
    <property type="entry name" value="Aspartic_peptidase_AS"/>
</dbReference>
<dbReference type="Proteomes" id="UP000694571">
    <property type="component" value="Unplaced"/>
</dbReference>
<keyword evidence="6" id="KW-0645">Protease</keyword>
<dbReference type="FunFam" id="2.40.70.10:FF:000004">
    <property type="entry name" value="Pepsin A"/>
    <property type="match status" value="1"/>
</dbReference>
<dbReference type="AlphaFoldDB" id="A0A8D1NZK8"/>
<comment type="subcellular location">
    <subcellularLocation>
        <location evidence="1">Secreted</location>
        <location evidence="1">Extracellular space</location>
    </subcellularLocation>
</comment>
<comment type="similarity">
    <text evidence="2 6">Belongs to the peptidase A1 family.</text>
</comment>
<accession>A0A8D1NZK8</accession>
<protein>
    <recommendedName>
        <fullName evidence="7">Peptidase A1 domain-containing protein</fullName>
    </recommendedName>
</protein>
<dbReference type="GO" id="GO:0005576">
    <property type="term" value="C:extracellular region"/>
    <property type="evidence" value="ECO:0007669"/>
    <property type="project" value="UniProtKB-SubCell"/>
</dbReference>
<name>A0A8D1NZK8_PIG</name>
<dbReference type="PANTHER" id="PTHR47966:SF49">
    <property type="entry name" value="PEPSIN A-5"/>
    <property type="match status" value="1"/>
</dbReference>
<dbReference type="PANTHER" id="PTHR47966">
    <property type="entry name" value="BETA-SITE APP-CLEAVING ENZYME, ISOFORM A-RELATED"/>
    <property type="match status" value="1"/>
</dbReference>
<evidence type="ECO:0000256" key="5">
    <source>
        <dbReference type="PIRSR" id="PIRSR601461-2"/>
    </source>
</evidence>
<dbReference type="FunFam" id="2.40.70.10:FF:000006">
    <property type="entry name" value="Cathepsin E"/>
    <property type="match status" value="1"/>
</dbReference>
<reference evidence="8" key="1">
    <citation type="submission" date="2025-08" db="UniProtKB">
        <authorList>
            <consortium name="Ensembl"/>
        </authorList>
    </citation>
    <scope>IDENTIFICATION</scope>
</reference>
<feature type="disulfide bond" evidence="5">
    <location>
        <begin position="70"/>
        <end position="75"/>
    </location>
</feature>
<feature type="active site" evidence="4">
    <location>
        <position position="57"/>
    </location>
</feature>
<evidence type="ECO:0000259" key="7">
    <source>
        <dbReference type="PROSITE" id="PS51767"/>
    </source>
</evidence>
<sequence length="352" mass="38770">MRWGRAQGTSRLVAFPKTKVTRAVSSALTTPPRSLQLAYMGNISIGTPPQQFSVVFDTGSSDLWVPSIYCKSKACVTHRSFNPSHSSTFHDRGKSITLEYGSGEMSGFLGHDTVRIGQLTSTDQAFGLSKEEISRTFEHAIFDGILGLAYPSIAIKGTTTVIDNLKKQDQISEPVFAFYLSSNKEEGSMVMFGGVDKKYYKGDLKWVPLSKPHYWQIALDRITWRGEVIGCPRGCQAIMDTGTSLLIGPSKAVAKIHSLINAAYVKEEYVVPCNARKALPDIVFTINNVNYPVPARAYVQEDASNNLCYSGFDGIMDTLSESDSWILGDVFLRVYFTVFDQGQNRIGLAPAV</sequence>
<dbReference type="GO" id="GO:0006508">
    <property type="term" value="P:proteolysis"/>
    <property type="evidence" value="ECO:0007669"/>
    <property type="project" value="UniProtKB-KW"/>
</dbReference>
<evidence type="ECO:0000313" key="9">
    <source>
        <dbReference type="Proteomes" id="UP000694571"/>
    </source>
</evidence>
<evidence type="ECO:0000313" key="8">
    <source>
        <dbReference type="Ensembl" id="ENSSSCP00050043920.1"/>
    </source>
</evidence>
<dbReference type="InterPro" id="IPR033121">
    <property type="entry name" value="PEPTIDASE_A1"/>
</dbReference>
<dbReference type="InterPro" id="IPR001461">
    <property type="entry name" value="Aspartic_peptidase_A1"/>
</dbReference>
<evidence type="ECO:0000256" key="4">
    <source>
        <dbReference type="PIRSR" id="PIRSR601461-1"/>
    </source>
</evidence>